<keyword evidence="2" id="KW-1185">Reference proteome</keyword>
<dbReference type="Proteomes" id="UP001497680">
    <property type="component" value="Unassembled WGS sequence"/>
</dbReference>
<protein>
    <submittedName>
        <fullName evidence="1">ARM repeat-containing protein</fullName>
    </submittedName>
</protein>
<accession>A0ACC0CQ31</accession>
<comment type="caution">
    <text evidence="1">The sequence shown here is derived from an EMBL/GenBank/DDBJ whole genome shotgun (WGS) entry which is preliminary data.</text>
</comment>
<evidence type="ECO:0000313" key="1">
    <source>
        <dbReference type="EMBL" id="KAI6082519.1"/>
    </source>
</evidence>
<name>A0ACC0CQ31_9PEZI</name>
<organism evidence="1 2">
    <name type="scientific">Hypoxylon rubiginosum</name>
    <dbReference type="NCBI Taxonomy" id="110542"/>
    <lineage>
        <taxon>Eukaryota</taxon>
        <taxon>Fungi</taxon>
        <taxon>Dikarya</taxon>
        <taxon>Ascomycota</taxon>
        <taxon>Pezizomycotina</taxon>
        <taxon>Sordariomycetes</taxon>
        <taxon>Xylariomycetidae</taxon>
        <taxon>Xylariales</taxon>
        <taxon>Hypoxylaceae</taxon>
        <taxon>Hypoxylon</taxon>
    </lineage>
</organism>
<sequence length="684" mass="74356">MTPDEIEELFHNIPEDEEARVQVLEQIYGTAKELQESNSPGLEALAEKVGNGSREELWRIPLGKSGLLDFFLTLTQGDDQGEDVAVMVMAHALRIIGNTCADQDENRRRVVESGCLPRLVATLGHDTLVRFAVPVLFNICVDYEPAQTAVYKAGLTTYLVDIINKPRLRKEVTPYISIVYRLLCLVATQEFEPDLVPLVTPFCLLTEACASMSLSSDPSDGVEIFLELSSTALTYLSSQQLRGGFLETPGAISLFLKALQTAARDPSILQVDNADDQAQLKQLQLAFAETLADLSADPRFVETCPLDSHPASLLLQWVSSPAYEMPLPAAACLALGNIACSDAPSIALVQKISVHKALIAILSSDSSATDAQLLHSVLSFLKNLSIPASNKAVLGDAGLLDPHVLPHIWDLDSQPQVQFDAVSLARLLLVNCPTTVRRVCAPLNADSLSSPPNRTLLCQLMDLHRKADQEPTKMETARAVANVCRVLHSDKPVGSSLLPQSPSSSLSLSSEEARSLLRNFYNTHRAIAETLVYLGLQTKFPVLRSELWFVLALMARSTEGAPVVIQIMNGWPQMVNVLVETVTGEKIPGETQVLQDVSSSNPPVGLDDLSAIGGALSQLEPQQVDLAKTATMIKVNRENGLVLIAELLRQYPDELTPSARGTFNRILMAGGELVLGDRDDKTHK</sequence>
<evidence type="ECO:0000313" key="2">
    <source>
        <dbReference type="Proteomes" id="UP001497680"/>
    </source>
</evidence>
<reference evidence="1 2" key="1">
    <citation type="journal article" date="2022" name="New Phytol.">
        <title>Ecological generalism drives hyperdiversity of secondary metabolite gene clusters in xylarialean endophytes.</title>
        <authorList>
            <person name="Franco M.E.E."/>
            <person name="Wisecaver J.H."/>
            <person name="Arnold A.E."/>
            <person name="Ju Y.M."/>
            <person name="Slot J.C."/>
            <person name="Ahrendt S."/>
            <person name="Moore L.P."/>
            <person name="Eastman K.E."/>
            <person name="Scott K."/>
            <person name="Konkel Z."/>
            <person name="Mondo S.J."/>
            <person name="Kuo A."/>
            <person name="Hayes R.D."/>
            <person name="Haridas S."/>
            <person name="Andreopoulos B."/>
            <person name="Riley R."/>
            <person name="LaButti K."/>
            <person name="Pangilinan J."/>
            <person name="Lipzen A."/>
            <person name="Amirebrahimi M."/>
            <person name="Yan J."/>
            <person name="Adam C."/>
            <person name="Keymanesh K."/>
            <person name="Ng V."/>
            <person name="Louie K."/>
            <person name="Northen T."/>
            <person name="Drula E."/>
            <person name="Henrissat B."/>
            <person name="Hsieh H.M."/>
            <person name="Youens-Clark K."/>
            <person name="Lutzoni F."/>
            <person name="Miadlikowska J."/>
            <person name="Eastwood D.C."/>
            <person name="Hamelin R.C."/>
            <person name="Grigoriev I.V."/>
            <person name="U'Ren J.M."/>
        </authorList>
    </citation>
    <scope>NUCLEOTIDE SEQUENCE [LARGE SCALE GENOMIC DNA]</scope>
    <source>
        <strain evidence="1 2">ER1909</strain>
    </source>
</reference>
<dbReference type="EMBL" id="MU394369">
    <property type="protein sequence ID" value="KAI6082519.1"/>
    <property type="molecule type" value="Genomic_DNA"/>
</dbReference>
<proteinExistence type="predicted"/>
<gene>
    <name evidence="1" type="ORF">F4821DRAFT_213449</name>
</gene>